<proteinExistence type="predicted"/>
<protein>
    <submittedName>
        <fullName evidence="1">Uncharacterized protein</fullName>
    </submittedName>
</protein>
<evidence type="ECO:0000313" key="1">
    <source>
        <dbReference type="EMBL" id="TGC11004.1"/>
    </source>
</evidence>
<dbReference type="Proteomes" id="UP000297295">
    <property type="component" value="Unassembled WGS sequence"/>
</dbReference>
<organism evidence="1 2">
    <name type="scientific">Methanolobus halotolerans</name>
    <dbReference type="NCBI Taxonomy" id="2052935"/>
    <lineage>
        <taxon>Archaea</taxon>
        <taxon>Methanobacteriati</taxon>
        <taxon>Methanobacteriota</taxon>
        <taxon>Stenosarchaea group</taxon>
        <taxon>Methanomicrobia</taxon>
        <taxon>Methanosarcinales</taxon>
        <taxon>Methanosarcinaceae</taxon>
        <taxon>Methanolobus</taxon>
    </lineage>
</organism>
<evidence type="ECO:0000313" key="2">
    <source>
        <dbReference type="Proteomes" id="UP000297295"/>
    </source>
</evidence>
<name>A0A4E0PXZ0_9EURY</name>
<dbReference type="AlphaFoldDB" id="A0A4E0PXZ0"/>
<dbReference type="EMBL" id="PGGK01000002">
    <property type="protein sequence ID" value="TGC11004.1"/>
    <property type="molecule type" value="Genomic_DNA"/>
</dbReference>
<comment type="caution">
    <text evidence="1">The sequence shown here is derived from an EMBL/GenBank/DDBJ whole genome shotgun (WGS) entry which is preliminary data.</text>
</comment>
<sequence>MKQVVCNDQLTYRFDMYLIRNKTGKTKKEILANSSPQNPLEKRKRCLDPFFAQMQCKWSMSDGGVTFR</sequence>
<gene>
    <name evidence="1" type="ORF">CUN85_02285</name>
</gene>
<keyword evidence="2" id="KW-1185">Reference proteome</keyword>
<reference evidence="1 2" key="1">
    <citation type="submission" date="2017-11" db="EMBL/GenBank/DDBJ databases">
        <title>Isolation and Characterization of Methanogenic Archaea from Saline Meromictic Lake at Siberia.</title>
        <authorList>
            <person name="Shen Y."/>
            <person name="Huang H.-H."/>
            <person name="Lai M.-C."/>
            <person name="Chen S.-C."/>
        </authorList>
    </citation>
    <scope>NUCLEOTIDE SEQUENCE [LARGE SCALE GENOMIC DNA]</scope>
    <source>
        <strain evidence="1 2">SY-01</strain>
    </source>
</reference>
<accession>A0A4E0PXZ0</accession>